<dbReference type="Proteomes" id="UP000011713">
    <property type="component" value="Unassembled WGS sequence"/>
</dbReference>
<feature type="region of interest" description="Disordered" evidence="1">
    <location>
        <begin position="1"/>
        <end position="56"/>
    </location>
</feature>
<evidence type="ECO:0000256" key="1">
    <source>
        <dbReference type="SAM" id="MobiDB-lite"/>
    </source>
</evidence>
<accession>M4BMU1</accession>
<evidence type="ECO:0008006" key="4">
    <source>
        <dbReference type="Google" id="ProtNLM"/>
    </source>
</evidence>
<proteinExistence type="predicted"/>
<feature type="compositionally biased region" description="Basic and acidic residues" evidence="1">
    <location>
        <begin position="46"/>
        <end position="55"/>
    </location>
</feature>
<dbReference type="InParanoid" id="M4BMU1"/>
<evidence type="ECO:0000313" key="2">
    <source>
        <dbReference type="EnsemblProtists" id="HpaP807728"/>
    </source>
</evidence>
<dbReference type="AlphaFoldDB" id="M4BMU1"/>
<organism evidence="2 3">
    <name type="scientific">Hyaloperonospora arabidopsidis (strain Emoy2)</name>
    <name type="common">Downy mildew agent</name>
    <name type="synonym">Peronospora arabidopsidis</name>
    <dbReference type="NCBI Taxonomy" id="559515"/>
    <lineage>
        <taxon>Eukaryota</taxon>
        <taxon>Sar</taxon>
        <taxon>Stramenopiles</taxon>
        <taxon>Oomycota</taxon>
        <taxon>Peronosporomycetes</taxon>
        <taxon>Peronosporales</taxon>
        <taxon>Peronosporaceae</taxon>
        <taxon>Hyaloperonospora</taxon>
    </lineage>
</organism>
<dbReference type="VEuPathDB" id="FungiDB:HpaG807728"/>
<dbReference type="EMBL" id="JH598432">
    <property type="status" value="NOT_ANNOTATED_CDS"/>
    <property type="molecule type" value="Genomic_DNA"/>
</dbReference>
<keyword evidence="3" id="KW-1185">Reference proteome</keyword>
<protein>
    <recommendedName>
        <fullName evidence="4">RxLR effector candidate protein</fullName>
    </recommendedName>
</protein>
<reference evidence="3" key="1">
    <citation type="journal article" date="2010" name="Science">
        <title>Signatures of adaptation to obligate biotrophy in the Hyaloperonospora arabidopsidis genome.</title>
        <authorList>
            <person name="Baxter L."/>
            <person name="Tripathy S."/>
            <person name="Ishaque N."/>
            <person name="Boot N."/>
            <person name="Cabral A."/>
            <person name="Kemen E."/>
            <person name="Thines M."/>
            <person name="Ah-Fong A."/>
            <person name="Anderson R."/>
            <person name="Badejoko W."/>
            <person name="Bittner-Eddy P."/>
            <person name="Boore J.L."/>
            <person name="Chibucos M.C."/>
            <person name="Coates M."/>
            <person name="Dehal P."/>
            <person name="Delehaunty K."/>
            <person name="Dong S."/>
            <person name="Downton P."/>
            <person name="Dumas B."/>
            <person name="Fabro G."/>
            <person name="Fronick C."/>
            <person name="Fuerstenberg S.I."/>
            <person name="Fulton L."/>
            <person name="Gaulin E."/>
            <person name="Govers F."/>
            <person name="Hughes L."/>
            <person name="Humphray S."/>
            <person name="Jiang R.H."/>
            <person name="Judelson H."/>
            <person name="Kamoun S."/>
            <person name="Kyung K."/>
            <person name="Meijer H."/>
            <person name="Minx P."/>
            <person name="Morris P."/>
            <person name="Nelson J."/>
            <person name="Phuntumart V."/>
            <person name="Qutob D."/>
            <person name="Rehmany A."/>
            <person name="Rougon-Cardoso A."/>
            <person name="Ryden P."/>
            <person name="Torto-Alalibo T."/>
            <person name="Studholme D."/>
            <person name="Wang Y."/>
            <person name="Win J."/>
            <person name="Wood J."/>
            <person name="Clifton S.W."/>
            <person name="Rogers J."/>
            <person name="Van den Ackerveken G."/>
            <person name="Jones J.D."/>
            <person name="McDowell J.M."/>
            <person name="Beynon J."/>
            <person name="Tyler B.M."/>
        </authorList>
    </citation>
    <scope>NUCLEOTIDE SEQUENCE [LARGE SCALE GENOMIC DNA]</scope>
    <source>
        <strain evidence="3">Emoy2</strain>
    </source>
</reference>
<reference evidence="2" key="2">
    <citation type="submission" date="2015-06" db="UniProtKB">
        <authorList>
            <consortium name="EnsemblProtists"/>
        </authorList>
    </citation>
    <scope>IDENTIFICATION</scope>
    <source>
        <strain evidence="2">Emoy2</strain>
    </source>
</reference>
<evidence type="ECO:0000313" key="3">
    <source>
        <dbReference type="Proteomes" id="UP000011713"/>
    </source>
</evidence>
<dbReference type="HOGENOM" id="CLU_130153_0_0_1"/>
<name>M4BMU1_HYAAE</name>
<dbReference type="EnsemblProtists" id="HpaT807728">
    <property type="protein sequence ID" value="HpaP807728"/>
    <property type="gene ID" value="HpaG807728"/>
</dbReference>
<sequence length="134" mass="15347">MANETLNVDHQLGARRTSYRATADSRASEQDNSFAVPSRCDGSRFAPRESADHHASPTMALPAEIGCLQQRSHDLCDRTEQERQERLSLEAWVQRHLFRSDSRSEFALSQLEKERGRQAIREEVAKVRRHMATL</sequence>